<keyword evidence="3" id="KW-1185">Reference proteome</keyword>
<evidence type="ECO:0000313" key="3">
    <source>
        <dbReference type="Proteomes" id="UP000035352"/>
    </source>
</evidence>
<dbReference type="AlphaFoldDB" id="A0A0G3BFE0"/>
<dbReference type="RefSeq" id="WP_047194087.1">
    <property type="nucleotide sequence ID" value="NZ_CP011371.1"/>
</dbReference>
<gene>
    <name evidence="2" type="ORF">AAW51_1478</name>
</gene>
<dbReference type="STRING" id="413882.AAW51_1478"/>
<dbReference type="Proteomes" id="UP000035352">
    <property type="component" value="Chromosome"/>
</dbReference>
<feature type="region of interest" description="Disordered" evidence="1">
    <location>
        <begin position="1"/>
        <end position="26"/>
    </location>
</feature>
<feature type="compositionally biased region" description="Basic and acidic residues" evidence="1">
    <location>
        <begin position="1"/>
        <end position="12"/>
    </location>
</feature>
<name>A0A0G3BFE0_9BURK</name>
<proteinExistence type="predicted"/>
<organism evidence="2 3">
    <name type="scientific">Caldimonas brevitalea</name>
    <dbReference type="NCBI Taxonomy" id="413882"/>
    <lineage>
        <taxon>Bacteria</taxon>
        <taxon>Pseudomonadati</taxon>
        <taxon>Pseudomonadota</taxon>
        <taxon>Betaproteobacteria</taxon>
        <taxon>Burkholderiales</taxon>
        <taxon>Sphaerotilaceae</taxon>
        <taxon>Caldimonas</taxon>
    </lineage>
</organism>
<evidence type="ECO:0000313" key="2">
    <source>
        <dbReference type="EMBL" id="AKJ28169.1"/>
    </source>
</evidence>
<dbReference type="OrthoDB" id="10007958at2"/>
<dbReference type="EMBL" id="CP011371">
    <property type="protein sequence ID" value="AKJ28169.1"/>
    <property type="molecule type" value="Genomic_DNA"/>
</dbReference>
<protein>
    <submittedName>
        <fullName evidence="2">Uncharacterized protein</fullName>
    </submittedName>
</protein>
<evidence type="ECO:0000256" key="1">
    <source>
        <dbReference type="SAM" id="MobiDB-lite"/>
    </source>
</evidence>
<sequence length="143" mass="15974">MSIPRTDPRDITDVVPRPPAIGPRHNGAFDPLGQWLSLCDAYTRTTFDSAEQVSAAWAEMQALWLSPLQWWMPSAGRWMPNAAEAVRDQDASKLVAGTMPPQPLQEATRELMTVGLHSLGDWRRWWGPWAAWPGVVPNDSRAS</sequence>
<dbReference type="KEGG" id="pbh:AAW51_1478"/>
<accession>A0A0G3BFE0</accession>
<reference evidence="2 3" key="1">
    <citation type="submission" date="2015-05" db="EMBL/GenBank/DDBJ databases">
        <authorList>
            <person name="Tang B."/>
            <person name="Yu Y."/>
        </authorList>
    </citation>
    <scope>NUCLEOTIDE SEQUENCE [LARGE SCALE GENOMIC DNA]</scope>
    <source>
        <strain evidence="2 3">DSM 7029</strain>
    </source>
</reference>